<dbReference type="AlphaFoldDB" id="A0A371YIR7"/>
<accession>A0A371YIR7</accession>
<comment type="caution">
    <text evidence="2">The sequence shown here is derived from an EMBL/GenBank/DDBJ whole genome shotgun (WGS) entry which is preliminary data.</text>
</comment>
<dbReference type="EMBL" id="PYIX02000119">
    <property type="protein sequence ID" value="RFC81379.1"/>
    <property type="molecule type" value="Genomic_DNA"/>
</dbReference>
<evidence type="ECO:0000313" key="3">
    <source>
        <dbReference type="Proteomes" id="UP000240957"/>
    </source>
</evidence>
<sequence>MFFEKLRHLMLNVSKFILQKVVMEAKDSIRLAKASLLDMFEDEKPLDVRLEEIELDDSDKWLVTLSYYKEPTGQSTTGLMAIASALNSASRDYKVITIDKNSGKVESIKIRKNG</sequence>
<reference evidence="2 3" key="2">
    <citation type="submission" date="2018-08" db="EMBL/GenBank/DDBJ databases">
        <title>The draft genome of Acinetobacter sichuanensis strain WCHAc060041.</title>
        <authorList>
            <person name="Qin J."/>
            <person name="Feng Y."/>
            <person name="Zong Z."/>
        </authorList>
    </citation>
    <scope>NUCLEOTIDE SEQUENCE [LARGE SCALE GENOMIC DNA]</scope>
    <source>
        <strain evidence="2 3">WCHAc060041</strain>
    </source>
</reference>
<proteinExistence type="predicted"/>
<keyword evidence="4" id="KW-1185">Reference proteome</keyword>
<dbReference type="Proteomes" id="UP001595455">
    <property type="component" value="Unassembled WGS sequence"/>
</dbReference>
<protein>
    <submittedName>
        <fullName evidence="2">Uncharacterized protein</fullName>
    </submittedName>
</protein>
<dbReference type="Proteomes" id="UP000240957">
    <property type="component" value="Unassembled WGS sequence"/>
</dbReference>
<reference evidence="1" key="1">
    <citation type="journal article" date="2014" name="Int. J. Syst. Evol. Microbiol.">
        <title>Complete genome of a new Firmicutes species belonging to the dominant human colonic microbiota ('Ruminococcus bicirculans') reveals two chromosomes and a selective capacity to utilize plant glucans.</title>
        <authorList>
            <consortium name="NISC Comparative Sequencing Program"/>
            <person name="Wegmann U."/>
            <person name="Louis P."/>
            <person name="Goesmann A."/>
            <person name="Henrissat B."/>
            <person name="Duncan S.H."/>
            <person name="Flint H.J."/>
        </authorList>
    </citation>
    <scope>NUCLEOTIDE SEQUENCE</scope>
    <source>
        <strain evidence="1">KCTC 62575</strain>
    </source>
</reference>
<dbReference type="OrthoDB" id="463798at2"/>
<evidence type="ECO:0000313" key="2">
    <source>
        <dbReference type="EMBL" id="RFC81379.1"/>
    </source>
</evidence>
<reference evidence="4" key="3">
    <citation type="journal article" date="2019" name="Int. J. Syst. Evol. Microbiol.">
        <title>The Global Catalogue of Microorganisms (GCM) 10K type strain sequencing project: providing services to taxonomists for standard genome sequencing and annotation.</title>
        <authorList>
            <consortium name="The Broad Institute Genomics Platform"/>
            <consortium name="The Broad Institute Genome Sequencing Center for Infectious Disease"/>
            <person name="Wu L."/>
            <person name="Ma J."/>
        </authorList>
    </citation>
    <scope>NUCLEOTIDE SEQUENCE [LARGE SCALE GENOMIC DNA]</scope>
    <source>
        <strain evidence="4">KCTC 62575</strain>
    </source>
</reference>
<reference evidence="1" key="4">
    <citation type="submission" date="2024-09" db="EMBL/GenBank/DDBJ databases">
        <authorList>
            <person name="Sun Q."/>
            <person name="Mori K."/>
        </authorList>
    </citation>
    <scope>NUCLEOTIDE SEQUENCE</scope>
    <source>
        <strain evidence="1">KCTC 62575</strain>
    </source>
</reference>
<name>A0A371YIR7_9GAMM</name>
<dbReference type="EMBL" id="JBHRSF010000090">
    <property type="protein sequence ID" value="MFC2996819.1"/>
    <property type="molecule type" value="Genomic_DNA"/>
</dbReference>
<organism evidence="2 3">
    <name type="scientific">Acinetobacter sichuanensis</name>
    <dbReference type="NCBI Taxonomy" id="2136183"/>
    <lineage>
        <taxon>Bacteria</taxon>
        <taxon>Pseudomonadati</taxon>
        <taxon>Pseudomonadota</taxon>
        <taxon>Gammaproteobacteria</taxon>
        <taxon>Moraxellales</taxon>
        <taxon>Moraxellaceae</taxon>
        <taxon>Acinetobacter</taxon>
    </lineage>
</organism>
<gene>
    <name evidence="1" type="ORF">ACFODO_16450</name>
    <name evidence="2" type="ORF">C9E89_022195</name>
</gene>
<dbReference type="RefSeq" id="WP_107010253.1">
    <property type="nucleotide sequence ID" value="NZ_JBHRSF010000090.1"/>
</dbReference>
<evidence type="ECO:0000313" key="4">
    <source>
        <dbReference type="Proteomes" id="UP001595455"/>
    </source>
</evidence>
<evidence type="ECO:0000313" key="1">
    <source>
        <dbReference type="EMBL" id="MFC2996819.1"/>
    </source>
</evidence>